<dbReference type="InterPro" id="IPR003593">
    <property type="entry name" value="AAA+_ATPase"/>
</dbReference>
<keyword evidence="5 10" id="KW-0067">ATP-binding</keyword>
<keyword evidence="4" id="KW-0547">Nucleotide-binding</keyword>
<accession>A0ABY6HRK2</accession>
<feature type="domain" description="ABC transporter" evidence="9">
    <location>
        <begin position="4"/>
        <end position="244"/>
    </location>
</feature>
<dbReference type="InterPro" id="IPR050095">
    <property type="entry name" value="ECF_ABC_transporter_ATP-bd"/>
</dbReference>
<dbReference type="InterPro" id="IPR015856">
    <property type="entry name" value="ABC_transpr_CbiO/EcfA_su"/>
</dbReference>
<dbReference type="InterPro" id="IPR027417">
    <property type="entry name" value="P-loop_NTPase"/>
</dbReference>
<dbReference type="InterPro" id="IPR003439">
    <property type="entry name" value="ABC_transporter-like_ATP-bd"/>
</dbReference>
<dbReference type="EMBL" id="CP104013">
    <property type="protein sequence ID" value="UYP45978.1"/>
    <property type="molecule type" value="Genomic_DNA"/>
</dbReference>
<evidence type="ECO:0000256" key="4">
    <source>
        <dbReference type="ARBA" id="ARBA00022741"/>
    </source>
</evidence>
<dbReference type="PROSITE" id="PS50893">
    <property type="entry name" value="ABC_TRANSPORTER_2"/>
    <property type="match status" value="2"/>
</dbReference>
<dbReference type="GO" id="GO:0005524">
    <property type="term" value="F:ATP binding"/>
    <property type="evidence" value="ECO:0007669"/>
    <property type="project" value="UniProtKB-KW"/>
</dbReference>
<dbReference type="PROSITE" id="PS00211">
    <property type="entry name" value="ABC_TRANSPORTER_1"/>
    <property type="match status" value="2"/>
</dbReference>
<sequence length="579" mass="64607">MKALLADQMTFIYKNAETKALDNISLDIAPGKFILLCGPTGSGKTSFIRAINGLIPHFYPGNFYGYFKVLNLDTVESSPAQLSTKVGTVFQIPENQLFAMDVERELAFALENLNFSREEISKRIEAAIELTKISHLRHKAPYELSGGEQQKIAIASLLALNPDILVLDEPLANLDPFTANQTIALLKNLQRQEHKTIIISEHRIEYALPYVDEIIIVKDGKLVNRGTTQQVLDDDRIYSLGLDLPPLLTWFKHLINTGQIQGSVPFQFKTQIIRIEEFLSSNPSVLKKLANNSMNLSREIHDITSKIPEIIFDNVSFAYDQSSDQKPALSNLSFSVIPGEILGVLGPNGAGKSTMIRCINGLIKPDSGSIWVKGRNIIDVPVYDVAQEVGVMFQNPDHQLFSSTVEDELKFSLKNLKLSKETKANRIENYLDKLGLLPLRDLSPFNISGGQKKKVSLASVLCRETEILVFDEPTVGQDAQQKKKLHEIINIAHQKGRTVLLISHDLDFIAQIATRVLVMSQGTIFSEGTPNKILTNQKILDHCRLGNLPITTVAAALHQKYPVFPRDLTTLFELQEAFK</sequence>
<reference evidence="10" key="1">
    <citation type="submission" date="2022-09" db="EMBL/GenBank/DDBJ databases">
        <title>Actin cytoskeleton and complex cell architecture in an #Asgard archaeon.</title>
        <authorList>
            <person name="Ponce Toledo R.I."/>
            <person name="Schleper C."/>
            <person name="Rodrigues Oliveira T."/>
            <person name="Wollweber F."/>
            <person name="Xu J."/>
            <person name="Rittmann S."/>
            <person name="Klingl A."/>
            <person name="Pilhofer M."/>
        </authorList>
    </citation>
    <scope>NUCLEOTIDE SEQUENCE</scope>
    <source>
        <strain evidence="10">B-35</strain>
    </source>
</reference>
<dbReference type="PANTHER" id="PTHR43553">
    <property type="entry name" value="HEAVY METAL TRANSPORTER"/>
    <property type="match status" value="1"/>
</dbReference>
<name>A0ABY6HRK2_9ARCH</name>
<evidence type="ECO:0000256" key="3">
    <source>
        <dbReference type="ARBA" id="ARBA00022475"/>
    </source>
</evidence>
<proteinExistence type="predicted"/>
<keyword evidence="3" id="KW-1003">Cell membrane</keyword>
<keyword evidence="7" id="KW-0472">Membrane</keyword>
<feature type="domain" description="ABC transporter" evidence="9">
    <location>
        <begin position="310"/>
        <end position="546"/>
    </location>
</feature>
<keyword evidence="11" id="KW-1185">Reference proteome</keyword>
<dbReference type="CDD" id="cd03225">
    <property type="entry name" value="ABC_cobalt_CbiO_domain1"/>
    <property type="match status" value="2"/>
</dbReference>
<evidence type="ECO:0000256" key="5">
    <source>
        <dbReference type="ARBA" id="ARBA00022840"/>
    </source>
</evidence>
<dbReference type="NCBIfam" id="NF010167">
    <property type="entry name" value="PRK13648.1"/>
    <property type="match status" value="2"/>
</dbReference>
<dbReference type="SUPFAM" id="SSF52540">
    <property type="entry name" value="P-loop containing nucleoside triphosphate hydrolases"/>
    <property type="match status" value="2"/>
</dbReference>
<dbReference type="SMART" id="SM00382">
    <property type="entry name" value="AAA"/>
    <property type="match status" value="2"/>
</dbReference>
<dbReference type="PANTHER" id="PTHR43553:SF27">
    <property type="entry name" value="ENERGY-COUPLING FACTOR TRANSPORTER ATP-BINDING PROTEIN ECFA2"/>
    <property type="match status" value="1"/>
</dbReference>
<dbReference type="Gene3D" id="3.40.50.300">
    <property type="entry name" value="P-loop containing nucleotide triphosphate hydrolases"/>
    <property type="match status" value="2"/>
</dbReference>
<evidence type="ECO:0000259" key="9">
    <source>
        <dbReference type="PROSITE" id="PS50893"/>
    </source>
</evidence>
<evidence type="ECO:0000256" key="1">
    <source>
        <dbReference type="ARBA" id="ARBA00004202"/>
    </source>
</evidence>
<evidence type="ECO:0000256" key="2">
    <source>
        <dbReference type="ARBA" id="ARBA00022448"/>
    </source>
</evidence>
<comment type="subcellular location">
    <subcellularLocation>
        <location evidence="1">Cell membrane</location>
        <topology evidence="1">Peripheral membrane protein</topology>
    </subcellularLocation>
</comment>
<dbReference type="InterPro" id="IPR017871">
    <property type="entry name" value="ABC_transporter-like_CS"/>
</dbReference>
<evidence type="ECO:0000256" key="6">
    <source>
        <dbReference type="ARBA" id="ARBA00022967"/>
    </source>
</evidence>
<evidence type="ECO:0000256" key="8">
    <source>
        <dbReference type="ARBA" id="ARBA00025157"/>
    </source>
</evidence>
<evidence type="ECO:0000256" key="7">
    <source>
        <dbReference type="ARBA" id="ARBA00023136"/>
    </source>
</evidence>
<keyword evidence="2" id="KW-0813">Transport</keyword>
<comment type="function">
    <text evidence="8">Probably part of an ABC transporter complex. Responsible for energy coupling to the transport system.</text>
</comment>
<evidence type="ECO:0000313" key="10">
    <source>
        <dbReference type="EMBL" id="UYP45978.1"/>
    </source>
</evidence>
<organism evidence="10 11">
    <name type="scientific">Candidatus Lokiarchaeum ossiferum</name>
    <dbReference type="NCBI Taxonomy" id="2951803"/>
    <lineage>
        <taxon>Archaea</taxon>
        <taxon>Promethearchaeati</taxon>
        <taxon>Promethearchaeota</taxon>
        <taxon>Promethearchaeia</taxon>
        <taxon>Promethearchaeales</taxon>
        <taxon>Promethearchaeaceae</taxon>
        <taxon>Candidatus Lokiarchaeum</taxon>
    </lineage>
</organism>
<evidence type="ECO:0000313" key="11">
    <source>
        <dbReference type="Proteomes" id="UP001208689"/>
    </source>
</evidence>
<keyword evidence="6" id="KW-1278">Translocase</keyword>
<dbReference type="Pfam" id="PF00005">
    <property type="entry name" value="ABC_tran"/>
    <property type="match status" value="2"/>
</dbReference>
<protein>
    <submittedName>
        <fullName evidence="10">Vitamin B12 import ATP-binding protein BtuD</fullName>
    </submittedName>
</protein>
<gene>
    <name evidence="10" type="ORF">NEF87_002263</name>
</gene>
<dbReference type="Proteomes" id="UP001208689">
    <property type="component" value="Chromosome"/>
</dbReference>